<keyword evidence="1" id="KW-0547">Nucleotide-binding</keyword>
<dbReference type="Proteomes" id="UP000315017">
    <property type="component" value="Chromosome"/>
</dbReference>
<dbReference type="PANTHER" id="PTHR42960:SF1">
    <property type="entry name" value="YCF46 PROTEIN"/>
    <property type="match status" value="1"/>
</dbReference>
<dbReference type="EMBL" id="CP036274">
    <property type="protein sequence ID" value="QDU27230.1"/>
    <property type="molecule type" value="Genomic_DNA"/>
</dbReference>
<dbReference type="GO" id="GO:0005524">
    <property type="term" value="F:ATP binding"/>
    <property type="evidence" value="ECO:0007669"/>
    <property type="project" value="UniProtKB-KW"/>
</dbReference>
<dbReference type="RefSeq" id="WP_202921765.1">
    <property type="nucleotide sequence ID" value="NZ_CP036274.1"/>
</dbReference>
<organism evidence="3 4">
    <name type="scientific">Anatilimnocola aggregata</name>
    <dbReference type="NCBI Taxonomy" id="2528021"/>
    <lineage>
        <taxon>Bacteria</taxon>
        <taxon>Pseudomonadati</taxon>
        <taxon>Planctomycetota</taxon>
        <taxon>Planctomycetia</taxon>
        <taxon>Pirellulales</taxon>
        <taxon>Pirellulaceae</taxon>
        <taxon>Anatilimnocola</taxon>
    </lineage>
</organism>
<name>A0A517YAG9_9BACT</name>
<reference evidence="3 4" key="1">
    <citation type="submission" date="2019-02" db="EMBL/GenBank/DDBJ databases">
        <title>Deep-cultivation of Planctomycetes and their phenomic and genomic characterization uncovers novel biology.</title>
        <authorList>
            <person name="Wiegand S."/>
            <person name="Jogler M."/>
            <person name="Boedeker C."/>
            <person name="Pinto D."/>
            <person name="Vollmers J."/>
            <person name="Rivas-Marin E."/>
            <person name="Kohn T."/>
            <person name="Peeters S.H."/>
            <person name="Heuer A."/>
            <person name="Rast P."/>
            <person name="Oberbeckmann S."/>
            <person name="Bunk B."/>
            <person name="Jeske O."/>
            <person name="Meyerdierks A."/>
            <person name="Storesund J.E."/>
            <person name="Kallscheuer N."/>
            <person name="Luecker S."/>
            <person name="Lage O.M."/>
            <person name="Pohl T."/>
            <person name="Merkel B.J."/>
            <person name="Hornburger P."/>
            <person name="Mueller R.-W."/>
            <person name="Bruemmer F."/>
            <person name="Labrenz M."/>
            <person name="Spormann A.M."/>
            <person name="Op den Camp H."/>
            <person name="Overmann J."/>
            <person name="Amann R."/>
            <person name="Jetten M.S.M."/>
            <person name="Mascher T."/>
            <person name="Medema M.H."/>
            <person name="Devos D.P."/>
            <person name="Kaster A.-K."/>
            <person name="Ovreas L."/>
            <person name="Rohde M."/>
            <person name="Galperin M.Y."/>
            <person name="Jogler C."/>
        </authorList>
    </citation>
    <scope>NUCLEOTIDE SEQUENCE [LARGE SCALE GENOMIC DNA]</scope>
    <source>
        <strain evidence="3 4">ETA_A8</strain>
    </source>
</reference>
<gene>
    <name evidence="3" type="ORF">ETAA8_23160</name>
</gene>
<proteinExistence type="predicted"/>
<dbReference type="AlphaFoldDB" id="A0A517YAG9"/>
<dbReference type="KEGG" id="aagg:ETAA8_23160"/>
<evidence type="ECO:0000256" key="2">
    <source>
        <dbReference type="ARBA" id="ARBA00022840"/>
    </source>
</evidence>
<evidence type="ECO:0000313" key="3">
    <source>
        <dbReference type="EMBL" id="QDU27230.1"/>
    </source>
</evidence>
<keyword evidence="4" id="KW-1185">Reference proteome</keyword>
<keyword evidence="2" id="KW-0067">ATP-binding</keyword>
<dbReference type="PANTHER" id="PTHR42960">
    <property type="entry name" value="YCF46 PROTEIN"/>
    <property type="match status" value="1"/>
</dbReference>
<sequence>MEKCPTGTVGELAGCLPYNDHTSDVFFVGTCNDVSRLPPEFARAERFDGVVFIDLPNATQRQQIWELYLATFGLDPQQARPCDEQWTGAEVRACCRLAALLDVPLTVAAQNIAPIAVTAAESVERLRTWASGRCLAADQPGIYEHGANPATTRRKVSRSAQQN</sequence>
<dbReference type="InterPro" id="IPR027417">
    <property type="entry name" value="P-loop_NTPase"/>
</dbReference>
<dbReference type="SUPFAM" id="SSF52540">
    <property type="entry name" value="P-loop containing nucleoside triphosphate hydrolases"/>
    <property type="match status" value="1"/>
</dbReference>
<evidence type="ECO:0000256" key="1">
    <source>
        <dbReference type="ARBA" id="ARBA00022741"/>
    </source>
</evidence>
<evidence type="ECO:0000313" key="4">
    <source>
        <dbReference type="Proteomes" id="UP000315017"/>
    </source>
</evidence>
<dbReference type="Gene3D" id="3.40.50.300">
    <property type="entry name" value="P-loop containing nucleotide triphosphate hydrolases"/>
    <property type="match status" value="1"/>
</dbReference>
<accession>A0A517YAG9</accession>
<dbReference type="Gene3D" id="1.10.8.60">
    <property type="match status" value="1"/>
</dbReference>
<protein>
    <submittedName>
        <fullName evidence="3">Uncharacterized protein</fullName>
    </submittedName>
</protein>
<dbReference type="InterPro" id="IPR052381">
    <property type="entry name" value="AAA_domain_protein"/>
</dbReference>